<organism evidence="3 4">
    <name type="scientific">Chaetoceros tenuissimus</name>
    <dbReference type="NCBI Taxonomy" id="426638"/>
    <lineage>
        <taxon>Eukaryota</taxon>
        <taxon>Sar</taxon>
        <taxon>Stramenopiles</taxon>
        <taxon>Ochrophyta</taxon>
        <taxon>Bacillariophyta</taxon>
        <taxon>Coscinodiscophyceae</taxon>
        <taxon>Chaetocerotophycidae</taxon>
        <taxon>Chaetocerotales</taxon>
        <taxon>Chaetocerotaceae</taxon>
        <taxon>Chaetoceros</taxon>
    </lineage>
</organism>
<dbReference type="Proteomes" id="UP001054902">
    <property type="component" value="Unassembled WGS sequence"/>
</dbReference>
<protein>
    <recommendedName>
        <fullName evidence="2">Helicase-associated domain-containing protein</fullName>
    </recommendedName>
</protein>
<feature type="domain" description="Helicase-associated" evidence="2">
    <location>
        <begin position="871"/>
        <end position="942"/>
    </location>
</feature>
<feature type="region of interest" description="Disordered" evidence="1">
    <location>
        <begin position="809"/>
        <end position="833"/>
    </location>
</feature>
<feature type="compositionally biased region" description="Basic and acidic residues" evidence="1">
    <location>
        <begin position="11"/>
        <end position="29"/>
    </location>
</feature>
<dbReference type="Gene3D" id="6.10.140.530">
    <property type="match status" value="3"/>
</dbReference>
<evidence type="ECO:0000259" key="2">
    <source>
        <dbReference type="Pfam" id="PF03457"/>
    </source>
</evidence>
<feature type="region of interest" description="Disordered" evidence="1">
    <location>
        <begin position="333"/>
        <end position="394"/>
    </location>
</feature>
<feature type="region of interest" description="Disordered" evidence="1">
    <location>
        <begin position="570"/>
        <end position="594"/>
    </location>
</feature>
<evidence type="ECO:0000256" key="1">
    <source>
        <dbReference type="SAM" id="MobiDB-lite"/>
    </source>
</evidence>
<comment type="caution">
    <text evidence="3">The sequence shown here is derived from an EMBL/GenBank/DDBJ whole genome shotgun (WGS) entry which is preliminary data.</text>
</comment>
<accession>A0AAD3HD80</accession>
<evidence type="ECO:0000313" key="4">
    <source>
        <dbReference type="Proteomes" id="UP001054902"/>
    </source>
</evidence>
<sequence length="2118" mass="223273">MSNQEDIEMSEENKQENAQDNVEDQHDNIIRVRRDSIDILSSSLDNIVNGPAPSATIFHNRKESDASALFAASTMRKESDASALFSFTSVGKDSDASAVSTLVKDEEEMMQQDEDMLLGGRSRSNSLLLGGRSRSNSLMPAFGKQGDPFDNLRKLSDASDIHLRKLSDDNTNFRKLSDQSDLTLRKFSESSDPLKNLGKESEDALGVAALDSMKSPESTGTGILGDMKIKFDTSRDDGSVHLFENPVVSGVEPTPYKRARLNTSDHLDMLTNGKESDDGSTSTATLNEANQKMLMEALLGPGRRNRAESWGGMSDISAHHAALVNNIASNTDLNALGTPRGPSPTPFEGVMMSPKSPSQDSLTEHLHQNESKTRRRSGSIGIPEKIGVPSGEKRERLDSFSGMTISTSKQDRSMAITRERLGSWAPRERLGSWAPRDRLDSVATRDRLDSLANLSGIFSKRKDRADSFLSGLFTKGRDRLDSLASLGEVSLTMSIGDLEDVAGQLESVMQNEDSDMNDSASEATAPACSHRKLSGPPIHVDSEAVQCAVKAAMAVTSGLDVLNMTPNKKAGSDSATPLISNKNSASSQVGIDNKRREEIRAKARADAGYSLLEHHPASAKSLLKSKKRSLSNAILPSGKKPWIPSQSSHPIAKPKLASGAKVSSGVQKYADMTSATPKKKNTSSSRTPSSSSKGGQSNQKWEEMFECLVQYVKDQKEKETNGMTKEELERWEWSGNVPTMYKTKDGKALGRWINNQRSAKSKGSLKPEREKRLISTGLKWSVLTTNAWTDMMEELKVYVKEKQKDGQQWDGNVPTNYKIKTSTKGDDNDEDKNLGRWINRQRSLYQAGKLKDERRIQLESIGLKWAVLSTTSWHTMFDALCKYAQARRVLDANGYWDGNVPASYETEDKPPKKLGRWVNRQRSAYANKKLKKEFVDKLEKAGLKWTASDSKKDMDTDVLLRQRALLQSKSLANATPLSAVSSSTIVRPHVTSTTRPTTVVRTAVPGTTRVIPNAVTSSTTIPQKTQPTIVTKVGAPGTQKVVLPQRTTVSTVQGTRIITTIVNGQTKKVIIPARSVPGTSASKVIIPARSLAQHAAANGKIVIPARSTGTGSKVIIPARSLLQAGTKTVNGKVVVVPRSAVSTSKVVIPAGSLPQKGPVKVVASTGQHLPVKTMVPKVGPAGVQPQVVLSSGAKVISTLKTNQQVIGTPQRTIGHVTNTATTTRKVVPMATATVKSVPITTNASKTVPMAKATVKTVPVTYKKVVNVVNGQPIVRTVAANGKPIMMTKSVQPLSAAQSVGTQKQVTTLQGSNTLPSSVNRKGINLTSPRQLPQVAANGTTSQNLVKVANGEGQPITNSSAVRSNVSNVQNLVSVKGQDGKPVTIVTKGTHVAKTAATSTVVRRMVPTAQTNIASTGSQPTRIVQRQVVPGSKVTVPTSSNVAKGAIATNAQYMKHPNQKAINPNISTSSATPQIREIVTNASSSNIATTQQGIKPGQPVRHVTTSSINATSVPATAVNLNTKTSAAVGSVRTSNVMSTKVTPSVPLQGRTPGPNKAVKVAITASSQAQAAQQPRVPITQASKMVTNSQGNTSRVSSATVYKTAPRQQGPQLSSTVPIKPSVLKSPANNQIQSKMISAPHATKVTMQHVTTSQVTRVSTNMKNSPPPSVISQKVIAPQSKSVSAPTTSLASTLPPQAKIVQTPSVPVAMKPAAKPTGTVTTAATTATLPSQAKIVQTSSVPVAMKPAAKPTGTVTTAATTATLPSQAKIVQTSSVPVAMKPAAKPTGTVTTAATTATLPSQAKIVQTSSVPVAMKPAAKPTGTVTTAATTATLPSQAKIVQTSSVPVAMKPAAKPTGTVTTAATTATLPSQAKIVQTSSVPVAMKPAAKPTGTVTTAATTATLPSQAKIVQTSSVPVAMKPAAKPTGTVTTAATTATLPSQAKIVQTSSVPVAMKPAAKPTGTVTTAATTATLPSQAKIVQTSSVPVAMKPAAKPTGTVTTAATTATLPSQAKIVQTSSVPVAMKPAAKPTGTVTTAATTAHLQPPRSTRAPMGDSSTMPPSIAFVASTTVKMSTQRAQPTLKTPITSKTAVIAVPTNPPTGTVNAIQEPVIKGPDTST</sequence>
<feature type="region of interest" description="Disordered" evidence="1">
    <location>
        <begin position="634"/>
        <end position="699"/>
    </location>
</feature>
<evidence type="ECO:0000313" key="3">
    <source>
        <dbReference type="EMBL" id="GFH58936.1"/>
    </source>
</evidence>
<feature type="compositionally biased region" description="Acidic residues" evidence="1">
    <location>
        <begin position="1"/>
        <end position="10"/>
    </location>
</feature>
<feature type="region of interest" description="Disordered" evidence="1">
    <location>
        <begin position="2099"/>
        <end position="2118"/>
    </location>
</feature>
<dbReference type="PANTHER" id="PTHR33418">
    <property type="entry name" value="HELICASE-ASSOCIATED"/>
    <property type="match status" value="1"/>
</dbReference>
<gene>
    <name evidence="3" type="ORF">CTEN210_15412</name>
</gene>
<dbReference type="PANTHER" id="PTHR33418:SF1">
    <property type="entry name" value="HELICASE-ASSOCIATED DOMAIN-CONTAINING PROTEIN"/>
    <property type="match status" value="1"/>
</dbReference>
<dbReference type="InterPro" id="IPR005114">
    <property type="entry name" value="Helicase_assoc"/>
</dbReference>
<feature type="compositionally biased region" description="Basic and acidic residues" evidence="1">
    <location>
        <begin position="362"/>
        <end position="372"/>
    </location>
</feature>
<feature type="domain" description="Helicase-associated" evidence="2">
    <location>
        <begin position="786"/>
        <end position="862"/>
    </location>
</feature>
<feature type="region of interest" description="Disordered" evidence="1">
    <location>
        <begin position="1"/>
        <end position="29"/>
    </location>
</feature>
<feature type="compositionally biased region" description="Polar residues" evidence="1">
    <location>
        <begin position="809"/>
        <end position="822"/>
    </location>
</feature>
<dbReference type="Pfam" id="PF03457">
    <property type="entry name" value="HA"/>
    <property type="match status" value="3"/>
</dbReference>
<name>A0AAD3HD80_9STRA</name>
<feature type="compositionally biased region" description="Low complexity" evidence="1">
    <location>
        <begin position="682"/>
        <end position="699"/>
    </location>
</feature>
<feature type="domain" description="Helicase-associated" evidence="2">
    <location>
        <begin position="699"/>
        <end position="777"/>
    </location>
</feature>
<proteinExistence type="predicted"/>
<dbReference type="EMBL" id="BLLK01000062">
    <property type="protein sequence ID" value="GFH58936.1"/>
    <property type="molecule type" value="Genomic_DNA"/>
</dbReference>
<feature type="compositionally biased region" description="Basic and acidic residues" evidence="1">
    <location>
        <begin position="823"/>
        <end position="833"/>
    </location>
</feature>
<keyword evidence="4" id="KW-1185">Reference proteome</keyword>
<feature type="compositionally biased region" description="Polar residues" evidence="1">
    <location>
        <begin position="573"/>
        <end position="590"/>
    </location>
</feature>
<reference evidence="3 4" key="1">
    <citation type="journal article" date="2021" name="Sci. Rep.">
        <title>The genome of the diatom Chaetoceros tenuissimus carries an ancient integrated fragment of an extant virus.</title>
        <authorList>
            <person name="Hongo Y."/>
            <person name="Kimura K."/>
            <person name="Takaki Y."/>
            <person name="Yoshida Y."/>
            <person name="Baba S."/>
            <person name="Kobayashi G."/>
            <person name="Nagasaki K."/>
            <person name="Hano T."/>
            <person name="Tomaru Y."/>
        </authorList>
    </citation>
    <scope>NUCLEOTIDE SEQUENCE [LARGE SCALE GENOMIC DNA]</scope>
    <source>
        <strain evidence="3 4">NIES-3715</strain>
    </source>
</reference>